<dbReference type="EMBL" id="CAJVPQ010016210">
    <property type="protein sequence ID" value="CAG8745021.1"/>
    <property type="molecule type" value="Genomic_DNA"/>
</dbReference>
<keyword evidence="3" id="KW-1185">Reference proteome</keyword>
<proteinExistence type="predicted"/>
<reference evidence="2" key="1">
    <citation type="submission" date="2021-06" db="EMBL/GenBank/DDBJ databases">
        <authorList>
            <person name="Kallberg Y."/>
            <person name="Tangrot J."/>
            <person name="Rosling A."/>
        </authorList>
    </citation>
    <scope>NUCLEOTIDE SEQUENCE</scope>
    <source>
        <strain evidence="2">UK204</strain>
    </source>
</reference>
<dbReference type="AlphaFoldDB" id="A0A9N9ISI6"/>
<accession>A0A9N9ISI6</accession>
<gene>
    <name evidence="2" type="ORF">FCALED_LOCUS15898</name>
</gene>
<feature type="region of interest" description="Disordered" evidence="1">
    <location>
        <begin position="1"/>
        <end position="35"/>
    </location>
</feature>
<evidence type="ECO:0000313" key="3">
    <source>
        <dbReference type="Proteomes" id="UP000789570"/>
    </source>
</evidence>
<evidence type="ECO:0000256" key="1">
    <source>
        <dbReference type="SAM" id="MobiDB-lite"/>
    </source>
</evidence>
<comment type="caution">
    <text evidence="2">The sequence shown here is derived from an EMBL/GenBank/DDBJ whole genome shotgun (WGS) entry which is preliminary data.</text>
</comment>
<sequence>NLVSQYGPRIEEDYLDPGEESSHSNHRNRRKNTNNENIEAVDELILPNSICDPINDEEFWKTGVIDQAHRNHDLEQIKQLYHSSGENNINGNELSFERTMNLWNQMLRNEILDDESDLEDESNEMENFDIDNYLSEYKHPQRDSTAKWKLENLFSVELEVPEY</sequence>
<feature type="non-terminal residue" evidence="2">
    <location>
        <position position="1"/>
    </location>
</feature>
<name>A0A9N9ISI6_9GLOM</name>
<evidence type="ECO:0000313" key="2">
    <source>
        <dbReference type="EMBL" id="CAG8745021.1"/>
    </source>
</evidence>
<protein>
    <submittedName>
        <fullName evidence="2">5912_t:CDS:1</fullName>
    </submittedName>
</protein>
<dbReference type="Proteomes" id="UP000789570">
    <property type="component" value="Unassembled WGS sequence"/>
</dbReference>
<feature type="non-terminal residue" evidence="2">
    <location>
        <position position="163"/>
    </location>
</feature>
<organism evidence="2 3">
    <name type="scientific">Funneliformis caledonium</name>
    <dbReference type="NCBI Taxonomy" id="1117310"/>
    <lineage>
        <taxon>Eukaryota</taxon>
        <taxon>Fungi</taxon>
        <taxon>Fungi incertae sedis</taxon>
        <taxon>Mucoromycota</taxon>
        <taxon>Glomeromycotina</taxon>
        <taxon>Glomeromycetes</taxon>
        <taxon>Glomerales</taxon>
        <taxon>Glomeraceae</taxon>
        <taxon>Funneliformis</taxon>
    </lineage>
</organism>